<dbReference type="Proteomes" id="UP000237662">
    <property type="component" value="Unassembled WGS sequence"/>
</dbReference>
<evidence type="ECO:0000256" key="2">
    <source>
        <dbReference type="PROSITE-ProRule" id="PRU00335"/>
    </source>
</evidence>
<gene>
    <name evidence="4" type="ORF">CLV84_1020</name>
</gene>
<dbReference type="RefSeq" id="WP_104418629.1">
    <property type="nucleotide sequence ID" value="NZ_PTJC01000005.1"/>
</dbReference>
<dbReference type="Gene3D" id="1.10.357.10">
    <property type="entry name" value="Tetracycline Repressor, domain 2"/>
    <property type="match status" value="1"/>
</dbReference>
<dbReference type="OrthoDB" id="6430772at2"/>
<organism evidence="4 5">
    <name type="scientific">Neolewinella xylanilytica</name>
    <dbReference type="NCBI Taxonomy" id="1514080"/>
    <lineage>
        <taxon>Bacteria</taxon>
        <taxon>Pseudomonadati</taxon>
        <taxon>Bacteroidota</taxon>
        <taxon>Saprospiria</taxon>
        <taxon>Saprospirales</taxon>
        <taxon>Lewinellaceae</taxon>
        <taxon>Neolewinella</taxon>
    </lineage>
</organism>
<dbReference type="PROSITE" id="PS50977">
    <property type="entry name" value="HTH_TETR_2"/>
    <property type="match status" value="1"/>
</dbReference>
<evidence type="ECO:0000313" key="5">
    <source>
        <dbReference type="Proteomes" id="UP000237662"/>
    </source>
</evidence>
<keyword evidence="1 2" id="KW-0238">DNA-binding</keyword>
<dbReference type="SUPFAM" id="SSF46689">
    <property type="entry name" value="Homeodomain-like"/>
    <property type="match status" value="1"/>
</dbReference>
<proteinExistence type="predicted"/>
<dbReference type="InterPro" id="IPR009057">
    <property type="entry name" value="Homeodomain-like_sf"/>
</dbReference>
<sequence>MTTTEKGQAKRQSLITATIDLVNNNGFHAAPMSLIAKRASVAAGTIYRYFESKQDLVNQVYLEVKEAFSTSAFRDYTPTASVEDDFRTVWHNIAAFKLRERDKAVFLSQCDNTPMIDEASRQEGLRHLRPLLEIWERGQAEGLIRPVSPYQLYAFSIYPIAFLLHMQQRDLYDITQPRIDEVYRMAWDSIKS</sequence>
<feature type="DNA-binding region" description="H-T-H motif" evidence="2">
    <location>
        <begin position="31"/>
        <end position="50"/>
    </location>
</feature>
<dbReference type="AlphaFoldDB" id="A0A2S6I974"/>
<protein>
    <submittedName>
        <fullName evidence="4">TetR family transcriptional regulator</fullName>
    </submittedName>
</protein>
<dbReference type="Pfam" id="PF00440">
    <property type="entry name" value="TetR_N"/>
    <property type="match status" value="1"/>
</dbReference>
<dbReference type="PANTHER" id="PTHR30055">
    <property type="entry name" value="HTH-TYPE TRANSCRIPTIONAL REGULATOR RUTR"/>
    <property type="match status" value="1"/>
</dbReference>
<dbReference type="InterPro" id="IPR050109">
    <property type="entry name" value="HTH-type_TetR-like_transc_reg"/>
</dbReference>
<dbReference type="EMBL" id="PTJC01000005">
    <property type="protein sequence ID" value="PPK88057.1"/>
    <property type="molecule type" value="Genomic_DNA"/>
</dbReference>
<dbReference type="GO" id="GO:0003700">
    <property type="term" value="F:DNA-binding transcription factor activity"/>
    <property type="evidence" value="ECO:0007669"/>
    <property type="project" value="TreeGrafter"/>
</dbReference>
<dbReference type="PRINTS" id="PR00455">
    <property type="entry name" value="HTHTETR"/>
</dbReference>
<comment type="caution">
    <text evidence="4">The sequence shown here is derived from an EMBL/GenBank/DDBJ whole genome shotgun (WGS) entry which is preliminary data.</text>
</comment>
<reference evidence="4 5" key="1">
    <citation type="submission" date="2018-02" db="EMBL/GenBank/DDBJ databases">
        <title>Genomic Encyclopedia of Archaeal and Bacterial Type Strains, Phase II (KMG-II): from individual species to whole genera.</title>
        <authorList>
            <person name="Goeker M."/>
        </authorList>
    </citation>
    <scope>NUCLEOTIDE SEQUENCE [LARGE SCALE GENOMIC DNA]</scope>
    <source>
        <strain evidence="4 5">DSM 29526</strain>
    </source>
</reference>
<dbReference type="PANTHER" id="PTHR30055:SF207">
    <property type="entry name" value="HTH-TYPE TRANSCRIPTIONAL REPRESSOR FATR"/>
    <property type="match status" value="1"/>
</dbReference>
<evidence type="ECO:0000256" key="1">
    <source>
        <dbReference type="ARBA" id="ARBA00023125"/>
    </source>
</evidence>
<dbReference type="InterPro" id="IPR054422">
    <property type="entry name" value="TetR-like_HI_0893_C"/>
</dbReference>
<evidence type="ECO:0000259" key="3">
    <source>
        <dbReference type="PROSITE" id="PS50977"/>
    </source>
</evidence>
<dbReference type="InterPro" id="IPR036271">
    <property type="entry name" value="Tet_transcr_reg_TetR-rel_C_sf"/>
</dbReference>
<dbReference type="SUPFAM" id="SSF48498">
    <property type="entry name" value="Tetracyclin repressor-like, C-terminal domain"/>
    <property type="match status" value="1"/>
</dbReference>
<name>A0A2S6I974_9BACT</name>
<accession>A0A2S6I974</accession>
<evidence type="ECO:0000313" key="4">
    <source>
        <dbReference type="EMBL" id="PPK88057.1"/>
    </source>
</evidence>
<keyword evidence="5" id="KW-1185">Reference proteome</keyword>
<feature type="domain" description="HTH tetR-type" evidence="3">
    <location>
        <begin position="8"/>
        <end position="68"/>
    </location>
</feature>
<dbReference type="InterPro" id="IPR001647">
    <property type="entry name" value="HTH_TetR"/>
</dbReference>
<dbReference type="Pfam" id="PF22604">
    <property type="entry name" value="TetR_HI_0893_C"/>
    <property type="match status" value="1"/>
</dbReference>
<dbReference type="GO" id="GO:0000976">
    <property type="term" value="F:transcription cis-regulatory region binding"/>
    <property type="evidence" value="ECO:0007669"/>
    <property type="project" value="TreeGrafter"/>
</dbReference>